<dbReference type="Gene3D" id="1.25.40.10">
    <property type="entry name" value="Tetratricopeptide repeat domain"/>
    <property type="match status" value="1"/>
</dbReference>
<dbReference type="SUPFAM" id="SSF48452">
    <property type="entry name" value="TPR-like"/>
    <property type="match status" value="1"/>
</dbReference>
<comment type="caution">
    <text evidence="2">The sequence shown here is derived from an EMBL/GenBank/DDBJ whole genome shotgun (WGS) entry which is preliminary data.</text>
</comment>
<dbReference type="Proteomes" id="UP000308760">
    <property type="component" value="Unassembled WGS sequence"/>
</dbReference>
<organism evidence="2 3">
    <name type="scientific">Glycomyces buryatensis</name>
    <dbReference type="NCBI Taxonomy" id="2570927"/>
    <lineage>
        <taxon>Bacteria</taxon>
        <taxon>Bacillati</taxon>
        <taxon>Actinomycetota</taxon>
        <taxon>Actinomycetes</taxon>
        <taxon>Glycomycetales</taxon>
        <taxon>Glycomycetaceae</taxon>
        <taxon>Glycomyces</taxon>
    </lineage>
</organism>
<feature type="domain" description="CHAT" evidence="1">
    <location>
        <begin position="71"/>
        <end position="333"/>
    </location>
</feature>
<accession>A0A4S8Q688</accession>
<evidence type="ECO:0000259" key="1">
    <source>
        <dbReference type="Pfam" id="PF12770"/>
    </source>
</evidence>
<keyword evidence="3" id="KW-1185">Reference proteome</keyword>
<proteinExistence type="predicted"/>
<evidence type="ECO:0000313" key="2">
    <source>
        <dbReference type="EMBL" id="THV39837.1"/>
    </source>
</evidence>
<reference evidence="3" key="1">
    <citation type="submission" date="2019-04" db="EMBL/GenBank/DDBJ databases">
        <title>Nocardioides xinjiangensis sp. nov.</title>
        <authorList>
            <person name="Liu S."/>
        </authorList>
    </citation>
    <scope>NUCLEOTIDE SEQUENCE [LARGE SCALE GENOMIC DNA]</scope>
    <source>
        <strain evidence="3">18</strain>
    </source>
</reference>
<dbReference type="EMBL" id="STGY01000061">
    <property type="protein sequence ID" value="THV39837.1"/>
    <property type="molecule type" value="Genomic_DNA"/>
</dbReference>
<dbReference type="RefSeq" id="WP_136535666.1">
    <property type="nucleotide sequence ID" value="NZ_STGY01000061.1"/>
</dbReference>
<dbReference type="InterPro" id="IPR011990">
    <property type="entry name" value="TPR-like_helical_dom_sf"/>
</dbReference>
<dbReference type="OrthoDB" id="8253226at2"/>
<dbReference type="Pfam" id="PF12770">
    <property type="entry name" value="CHAT"/>
    <property type="match status" value="1"/>
</dbReference>
<sequence>MREFEELRIRVRPIGGGRHLVLAGGAASGAAVIRVGDEPARLRREFNDLIDIRLHRAAARGTVVAERLRNLGREVFAVLFGTGLDRQLHSVLTESHSLRLRFDLPPELDELPIETLCTPPDWPGQSLALDANRSLVRSVRGIAPKQRLPAPSDEPELVHTLIAVASPNGLAELDAAVEIAAARERWSAVSSRSEVCVGATRDDIETWVDRQSGPAAVLLIAHGIWDSSRGEGVVLLETEDGAADPVDSQLLSGILVRAKKLRLVMLNLCHSADSPGTETFAGLAQAIIGRGIPAVVGMNGLITNEAARKIGPLLLERVCSNKTLDEAVISARQLVPPQSIEWATLSLFCHESFGHSWLFKAREVQEEHGGDADPLLEGQAALDKLDEPGHLPVETLLQAARYLRTMGEWNHLLRIVPARHPNPALRLLVAEAEFELALPGLNVLCGVLAAEGDPLSAEQTLARIADKVPEAVLGTLADEVERLGSLDTAMERASRAAADGEWEVAAANYREVLEESGSDFRGAALLLETATEEAELAERYAAALAHRRARRWEQAREEYRYIIGLRDDYLDTSRCLSYVDGRIAEAGGEWIAAAEAYGQCGDYSGAPIRAAYALGRAEAEDENWESACEHFAEAGTDAQQWLKYASARAAEASEDWAGVSEHLSGLEDFQDAKQRKLLAAGHLAIETYHWIEAIGYFEQVPELDPPLEAGRDALYASARSGEAGQEWALAAAAYAALPADYSDASQRASYCDARLAESAGDWAGAAEHYRNTSVDDAENRLDYALGRLAEAAEDWLQASQHYSIMPDRLFDVAVRICYALGRYHDETRTWDLALAGFGELPDSFESGEVGRRRRFARASIAAADSDWESVIALLRESPDEERDFEVWLLRSLAKGMLAEAADDWAEACGIYSPVAEGETIRGSAVEDSKPDFERRFVYALLRHAESETQWEEVVELSGHLPPDYRDTSQRRRYASACIAVRYERWEEALDLCSELPQDFANTRTLSHYAKLRLAEAESQWAQVIDLAAILGDHRDAPVVAHYARGRIAEDQESWAEAAAAYGSCPGHADTDSRAAHAEARQLEQSGQLSAAIVAYEAAGDSVPGGAARLARLRHLLAALPWVEGIASATLLADPITLEQDTFPYLALRDAGITPASTTADVGDAAFMLMQRGRMGWQARVAWDRLRSPAGRLIVDAQLYWLREPQPLRDALAAMEPDDQSDPLAALCERLPADAPLFRLLSGARAEAISAWRERLVANPGDMSAAHCLALASYWQAQRLEETGAWEQAEATWRTALACWATVINDDDFWVGWRQARAACYGQAVTPADSTRLRASLGQHLTDVLARTVERHASAGRPGPAARNRALLELFESEMEAARCLKEAGGLPLPAVDTADDTDSSVTQTLACGPGYLEIAGLRESFARFVAGAMPDGEAGEEPAAINDALLRRLRWSFSELAVAFTCFEHHRFDAALAALPSYHRGSRAAMPDDCFGPAAGGHSNDCNRCRDFLARNAAYAHLPQRRDRLRYDAVELGVRVHMSLAHGLLLTPDRLAAAMAALNEAVAVAGGATMTVRTRQAALWMILGRAEALADSGTNQVRRVNEAIALLEAGVPVVGSKGRRQLDRKRADLLVDRAILSRTVDLRADIAGPLDDMRTAFRLHSGSIRIIENLARALLTAVDRLPDHRIESKLEHLHEALTLLDHGFVQFPRSARLRSVLGDVLDEVKSLNLTSLSVEELAELVETYEEPDEEPESLAARAKERLAAGDATGAIDDLVRAVAAVPSNGEYRAALLDALGRREDA</sequence>
<gene>
    <name evidence="2" type="ORF">FAB82_16645</name>
</gene>
<name>A0A4S8Q688_9ACTN</name>
<protein>
    <submittedName>
        <fullName evidence="2">CHAT domain-containing protein</fullName>
    </submittedName>
</protein>
<dbReference type="InterPro" id="IPR024983">
    <property type="entry name" value="CHAT_dom"/>
</dbReference>
<evidence type="ECO:0000313" key="3">
    <source>
        <dbReference type="Proteomes" id="UP000308760"/>
    </source>
</evidence>
<reference evidence="2 3" key="2">
    <citation type="submission" date="2019-05" db="EMBL/GenBank/DDBJ databases">
        <title>Glycomyces buryatensis sp. nov.</title>
        <authorList>
            <person name="Nikitina E."/>
        </authorList>
    </citation>
    <scope>NUCLEOTIDE SEQUENCE [LARGE SCALE GENOMIC DNA]</scope>
    <source>
        <strain evidence="2 3">18</strain>
    </source>
</reference>